<keyword evidence="3" id="KW-0472">Membrane</keyword>
<dbReference type="KEGG" id="smo:SELMODRAFT_79058"/>
<dbReference type="SUPFAM" id="SSF64356">
    <property type="entry name" value="SNARE-like"/>
    <property type="match status" value="1"/>
</dbReference>
<sequence length="210" mass="24051">MLPKPLNFEILGLLKERDGDLGDRGADQSDSAFLLAGSYELNVSIFYQSNVKELIVFTARTIASRTKPGERRSVEQDQYTVHSFNRNGLCGLVFADKHYPSSFLVLREVLDKYEQTFGNSWRQLKADKQHAWPWLDEALKKFQDPVNVDKIQKITKDLDDTKVILHKTIDSILDRGEKLDSLAQKSSDLSFKSREFYKVARKTNQCCSLA</sequence>
<proteinExistence type="inferred from homology"/>
<evidence type="ECO:0000256" key="3">
    <source>
        <dbReference type="ARBA" id="ARBA00023136"/>
    </source>
</evidence>
<evidence type="ECO:0000259" key="9">
    <source>
        <dbReference type="PROSITE" id="PS50859"/>
    </source>
</evidence>
<dbReference type="SMART" id="SM01270">
    <property type="entry name" value="Longin"/>
    <property type="match status" value="1"/>
</dbReference>
<dbReference type="GO" id="GO:0005484">
    <property type="term" value="F:SNAP receptor activity"/>
    <property type="evidence" value="ECO:0000318"/>
    <property type="project" value="GO_Central"/>
</dbReference>
<dbReference type="EMBL" id="GL377567">
    <property type="protein sequence ID" value="EFJ36470.1"/>
    <property type="molecule type" value="Genomic_DNA"/>
</dbReference>
<dbReference type="PROSITE" id="PS00417">
    <property type="entry name" value="SYNAPTOBREVIN"/>
    <property type="match status" value="1"/>
</dbReference>
<organism evidence="12">
    <name type="scientific">Selaginella moellendorffii</name>
    <name type="common">Spikemoss</name>
    <dbReference type="NCBI Taxonomy" id="88036"/>
    <lineage>
        <taxon>Eukaryota</taxon>
        <taxon>Viridiplantae</taxon>
        <taxon>Streptophyta</taxon>
        <taxon>Embryophyta</taxon>
        <taxon>Tracheophyta</taxon>
        <taxon>Lycopodiopsida</taxon>
        <taxon>Selaginellales</taxon>
        <taxon>Selaginellaceae</taxon>
        <taxon>Selaginella</taxon>
    </lineage>
</organism>
<dbReference type="InterPro" id="IPR010908">
    <property type="entry name" value="Longin_dom"/>
</dbReference>
<dbReference type="PANTHER" id="PTHR45806:SF1">
    <property type="entry name" value="SYNAPTOBREVIN HOMOLOG YKT6"/>
    <property type="match status" value="1"/>
</dbReference>
<dbReference type="InterPro" id="IPR001388">
    <property type="entry name" value="Synaptobrevin-like"/>
</dbReference>
<name>D8QVK1_SELML</name>
<dbReference type="GO" id="GO:0005794">
    <property type="term" value="C:Golgi apparatus"/>
    <property type="evidence" value="ECO:0000318"/>
    <property type="project" value="GO_Central"/>
</dbReference>
<keyword evidence="12" id="KW-1185">Reference proteome</keyword>
<protein>
    <submittedName>
        <fullName evidence="11">Uncharacterized protein</fullName>
    </submittedName>
</protein>
<evidence type="ECO:0000313" key="12">
    <source>
        <dbReference type="Proteomes" id="UP000001514"/>
    </source>
</evidence>
<reference evidence="11 12" key="1">
    <citation type="journal article" date="2011" name="Science">
        <title>The Selaginella genome identifies genetic changes associated with the evolution of vascular plants.</title>
        <authorList>
            <person name="Banks J.A."/>
            <person name="Nishiyama T."/>
            <person name="Hasebe M."/>
            <person name="Bowman J.L."/>
            <person name="Gribskov M."/>
            <person name="dePamphilis C."/>
            <person name="Albert V.A."/>
            <person name="Aono N."/>
            <person name="Aoyama T."/>
            <person name="Ambrose B.A."/>
            <person name="Ashton N.W."/>
            <person name="Axtell M.J."/>
            <person name="Barker E."/>
            <person name="Barker M.S."/>
            <person name="Bennetzen J.L."/>
            <person name="Bonawitz N.D."/>
            <person name="Chapple C."/>
            <person name="Cheng C."/>
            <person name="Correa L.G."/>
            <person name="Dacre M."/>
            <person name="DeBarry J."/>
            <person name="Dreyer I."/>
            <person name="Elias M."/>
            <person name="Engstrom E.M."/>
            <person name="Estelle M."/>
            <person name="Feng L."/>
            <person name="Finet C."/>
            <person name="Floyd S.K."/>
            <person name="Frommer W.B."/>
            <person name="Fujita T."/>
            <person name="Gramzow L."/>
            <person name="Gutensohn M."/>
            <person name="Harholt J."/>
            <person name="Hattori M."/>
            <person name="Heyl A."/>
            <person name="Hirai T."/>
            <person name="Hiwatashi Y."/>
            <person name="Ishikawa M."/>
            <person name="Iwata M."/>
            <person name="Karol K.G."/>
            <person name="Koehler B."/>
            <person name="Kolukisaoglu U."/>
            <person name="Kubo M."/>
            <person name="Kurata T."/>
            <person name="Lalonde S."/>
            <person name="Li K."/>
            <person name="Li Y."/>
            <person name="Litt A."/>
            <person name="Lyons E."/>
            <person name="Manning G."/>
            <person name="Maruyama T."/>
            <person name="Michael T.P."/>
            <person name="Mikami K."/>
            <person name="Miyazaki S."/>
            <person name="Morinaga S."/>
            <person name="Murata T."/>
            <person name="Mueller-Roeber B."/>
            <person name="Nelson D.R."/>
            <person name="Obara M."/>
            <person name="Oguri Y."/>
            <person name="Olmstead R.G."/>
            <person name="Onodera N."/>
            <person name="Petersen B.L."/>
            <person name="Pils B."/>
            <person name="Prigge M."/>
            <person name="Rensing S.A."/>
            <person name="Riano-Pachon D.M."/>
            <person name="Roberts A.W."/>
            <person name="Sato Y."/>
            <person name="Scheller H.V."/>
            <person name="Schulz B."/>
            <person name="Schulz C."/>
            <person name="Shakirov E.V."/>
            <person name="Shibagaki N."/>
            <person name="Shinohara N."/>
            <person name="Shippen D.E."/>
            <person name="Soerensen I."/>
            <person name="Sotooka R."/>
            <person name="Sugimoto N."/>
            <person name="Sugita M."/>
            <person name="Sumikawa N."/>
            <person name="Tanurdzic M."/>
            <person name="Theissen G."/>
            <person name="Ulvskov P."/>
            <person name="Wakazuki S."/>
            <person name="Weng J.K."/>
            <person name="Willats W.W."/>
            <person name="Wipf D."/>
            <person name="Wolf P.G."/>
            <person name="Yang L."/>
            <person name="Zimmer A.D."/>
            <person name="Zhu Q."/>
            <person name="Mitros T."/>
            <person name="Hellsten U."/>
            <person name="Loque D."/>
            <person name="Otillar R."/>
            <person name="Salamov A."/>
            <person name="Schmutz J."/>
            <person name="Shapiro H."/>
            <person name="Lindquist E."/>
            <person name="Lucas S."/>
            <person name="Rokhsar D."/>
            <person name="Grigoriev I.V."/>
        </authorList>
    </citation>
    <scope>NUCLEOTIDE SEQUENCE [LARGE SCALE GENOMIC DNA]</scope>
</reference>
<dbReference type="GO" id="GO:0006888">
    <property type="term" value="P:endoplasmic reticulum to Golgi vesicle-mediated transport"/>
    <property type="evidence" value="ECO:0000318"/>
    <property type="project" value="GO_Central"/>
</dbReference>
<keyword evidence="2" id="KW-0488">Methylation</keyword>
<dbReference type="Gene3D" id="1.20.5.110">
    <property type="match status" value="1"/>
</dbReference>
<comment type="subcellular location">
    <subcellularLocation>
        <location evidence="7">Endomembrane system</location>
        <topology evidence="7">Lipid-anchor</topology>
        <orientation evidence="7">Cytoplasmic side</orientation>
    </subcellularLocation>
</comment>
<keyword evidence="4" id="KW-0564">Palmitate</keyword>
<evidence type="ECO:0000256" key="6">
    <source>
        <dbReference type="ARBA" id="ARBA00023289"/>
    </source>
</evidence>
<dbReference type="Gene3D" id="3.30.450.50">
    <property type="entry name" value="Longin domain"/>
    <property type="match status" value="1"/>
</dbReference>
<dbReference type="OrthoDB" id="27923at2759"/>
<dbReference type="InterPro" id="IPR042855">
    <property type="entry name" value="V_SNARE_CC"/>
</dbReference>
<dbReference type="CDD" id="cd14824">
    <property type="entry name" value="Longin"/>
    <property type="match status" value="1"/>
</dbReference>
<evidence type="ECO:0000256" key="7">
    <source>
        <dbReference type="ARBA" id="ARBA00046278"/>
    </source>
</evidence>
<dbReference type="Proteomes" id="UP000001514">
    <property type="component" value="Unassembled WGS sequence"/>
</dbReference>
<evidence type="ECO:0000256" key="8">
    <source>
        <dbReference type="PROSITE-ProRule" id="PRU00290"/>
    </source>
</evidence>
<dbReference type="AlphaFoldDB" id="D8QVK1"/>
<evidence type="ECO:0000259" key="10">
    <source>
        <dbReference type="PROSITE" id="PS50892"/>
    </source>
</evidence>
<dbReference type="Pfam" id="PF13774">
    <property type="entry name" value="Longin"/>
    <property type="match status" value="1"/>
</dbReference>
<dbReference type="Pfam" id="PF00957">
    <property type="entry name" value="Synaptobrevin"/>
    <property type="match status" value="1"/>
</dbReference>
<keyword evidence="5" id="KW-0449">Lipoprotein</keyword>
<feature type="domain" description="Longin" evidence="9">
    <location>
        <begin position="21"/>
        <end position="120"/>
    </location>
</feature>
<evidence type="ECO:0000313" key="11">
    <source>
        <dbReference type="EMBL" id="EFJ36470.1"/>
    </source>
</evidence>
<dbReference type="PROSITE" id="PS50859">
    <property type="entry name" value="LONGIN"/>
    <property type="match status" value="1"/>
</dbReference>
<evidence type="ECO:0000256" key="2">
    <source>
        <dbReference type="ARBA" id="ARBA00022481"/>
    </source>
</evidence>
<dbReference type="PROSITE" id="PS50892">
    <property type="entry name" value="V_SNARE"/>
    <property type="match status" value="1"/>
</dbReference>
<comment type="similarity">
    <text evidence="1">Belongs to the synaptobrevin family.</text>
</comment>
<dbReference type="PANTHER" id="PTHR45806">
    <property type="entry name" value="SYNAPTOBREVIN HOMOLOG YKT6"/>
    <property type="match status" value="1"/>
</dbReference>
<dbReference type="HOGENOM" id="CLU_074848_2_0_1"/>
<dbReference type="InterPro" id="IPR011012">
    <property type="entry name" value="Longin-like_dom_sf"/>
</dbReference>
<keyword evidence="8" id="KW-0175">Coiled coil</keyword>
<dbReference type="SUPFAM" id="SSF58038">
    <property type="entry name" value="SNARE fusion complex"/>
    <property type="match status" value="1"/>
</dbReference>
<evidence type="ECO:0000256" key="5">
    <source>
        <dbReference type="ARBA" id="ARBA00023288"/>
    </source>
</evidence>
<dbReference type="eggNOG" id="KOG0861">
    <property type="taxonomic scope" value="Eukaryota"/>
</dbReference>
<dbReference type="GO" id="GO:0016020">
    <property type="term" value="C:membrane"/>
    <property type="evidence" value="ECO:0007669"/>
    <property type="project" value="InterPro"/>
</dbReference>
<dbReference type="InParanoid" id="D8QVK1"/>
<gene>
    <name evidence="11" type="ORF">SELMODRAFT_79058</name>
</gene>
<dbReference type="STRING" id="88036.D8QVK1"/>
<evidence type="ECO:0000256" key="1">
    <source>
        <dbReference type="ARBA" id="ARBA00008025"/>
    </source>
</evidence>
<feature type="domain" description="V-SNARE coiled-coil homology" evidence="10">
    <location>
        <begin position="150"/>
        <end position="210"/>
    </location>
</feature>
<keyword evidence="6" id="KW-0636">Prenylation</keyword>
<evidence type="ECO:0000256" key="4">
    <source>
        <dbReference type="ARBA" id="ARBA00023139"/>
    </source>
</evidence>
<dbReference type="Gramene" id="EFJ36470">
    <property type="protein sequence ID" value="EFJ36470"/>
    <property type="gene ID" value="SELMODRAFT_79058"/>
</dbReference>
<accession>D8QVK1</accession>